<evidence type="ECO:0000313" key="1">
    <source>
        <dbReference type="EMBL" id="JAE02160.1"/>
    </source>
</evidence>
<dbReference type="AlphaFoldDB" id="A0A0A9EN74"/>
<reference evidence="1" key="1">
    <citation type="submission" date="2014-09" db="EMBL/GenBank/DDBJ databases">
        <authorList>
            <person name="Magalhaes I.L.F."/>
            <person name="Oliveira U."/>
            <person name="Santos F.R."/>
            <person name="Vidigal T.H.D.A."/>
            <person name="Brescovit A.D."/>
            <person name="Santos A.J."/>
        </authorList>
    </citation>
    <scope>NUCLEOTIDE SEQUENCE</scope>
    <source>
        <tissue evidence="1">Shoot tissue taken approximately 20 cm above the soil surface</tissue>
    </source>
</reference>
<name>A0A0A9EN74_ARUDO</name>
<dbReference type="EMBL" id="GBRH01195736">
    <property type="protein sequence ID" value="JAE02160.1"/>
    <property type="molecule type" value="Transcribed_RNA"/>
</dbReference>
<protein>
    <submittedName>
        <fullName evidence="1">Uncharacterized protein</fullName>
    </submittedName>
</protein>
<accession>A0A0A9EN74</accession>
<sequence>MLTKDHRLYSTKAYFMLGAGEIFDPSGVADSTGQFVRFYFNVTKNFICT</sequence>
<proteinExistence type="predicted"/>
<organism evidence="1">
    <name type="scientific">Arundo donax</name>
    <name type="common">Giant reed</name>
    <name type="synonym">Donax arundinaceus</name>
    <dbReference type="NCBI Taxonomy" id="35708"/>
    <lineage>
        <taxon>Eukaryota</taxon>
        <taxon>Viridiplantae</taxon>
        <taxon>Streptophyta</taxon>
        <taxon>Embryophyta</taxon>
        <taxon>Tracheophyta</taxon>
        <taxon>Spermatophyta</taxon>
        <taxon>Magnoliopsida</taxon>
        <taxon>Liliopsida</taxon>
        <taxon>Poales</taxon>
        <taxon>Poaceae</taxon>
        <taxon>PACMAD clade</taxon>
        <taxon>Arundinoideae</taxon>
        <taxon>Arundineae</taxon>
        <taxon>Arundo</taxon>
    </lineage>
</organism>
<reference evidence="1" key="2">
    <citation type="journal article" date="2015" name="Data Brief">
        <title>Shoot transcriptome of the giant reed, Arundo donax.</title>
        <authorList>
            <person name="Barrero R.A."/>
            <person name="Guerrero F.D."/>
            <person name="Moolhuijzen P."/>
            <person name="Goolsby J.A."/>
            <person name="Tidwell J."/>
            <person name="Bellgard S.E."/>
            <person name="Bellgard M.I."/>
        </authorList>
    </citation>
    <scope>NUCLEOTIDE SEQUENCE</scope>
    <source>
        <tissue evidence="1">Shoot tissue taken approximately 20 cm above the soil surface</tissue>
    </source>
</reference>